<gene>
    <name evidence="1" type="ORF">VITISV_012465</name>
</gene>
<evidence type="ECO:0008006" key="2">
    <source>
        <dbReference type="Google" id="ProtNLM"/>
    </source>
</evidence>
<proteinExistence type="predicted"/>
<dbReference type="AlphaFoldDB" id="A5BUC7"/>
<protein>
    <recommendedName>
        <fullName evidence="2">Copia protein</fullName>
    </recommendedName>
</protein>
<dbReference type="PANTHER" id="PTHR11439:SF503">
    <property type="entry name" value="CYSTEINE-RICH RLK (RECEPTOR-LIKE PROTEIN KINASE) 8"/>
    <property type="match status" value="1"/>
</dbReference>
<reference evidence="1" key="1">
    <citation type="journal article" date="2007" name="PLoS ONE">
        <title>The first genome sequence of an elite grapevine cultivar (Pinot noir Vitis vinifera L.): coping with a highly heterozygous genome.</title>
        <authorList>
            <person name="Velasco R."/>
            <person name="Zharkikh A."/>
            <person name="Troggio M."/>
            <person name="Cartwright D.A."/>
            <person name="Cestaro A."/>
            <person name="Pruss D."/>
            <person name="Pindo M."/>
            <person name="FitzGerald L.M."/>
            <person name="Vezzulli S."/>
            <person name="Reid J."/>
            <person name="Malacarne G."/>
            <person name="Iliev D."/>
            <person name="Coppola G."/>
            <person name="Wardell B."/>
            <person name="Micheletti D."/>
            <person name="Macalma T."/>
            <person name="Facci M."/>
            <person name="Mitchell J.T."/>
            <person name="Perazzolli M."/>
            <person name="Eldredge G."/>
            <person name="Gatto P."/>
            <person name="Oyzerski R."/>
            <person name="Moretto M."/>
            <person name="Gutin N."/>
            <person name="Stefanini M."/>
            <person name="Chen Y."/>
            <person name="Segala C."/>
            <person name="Davenport C."/>
            <person name="Dematte L."/>
            <person name="Mraz A."/>
            <person name="Battilana J."/>
            <person name="Stormo K."/>
            <person name="Costa F."/>
            <person name="Tao Q."/>
            <person name="Si-Ammour A."/>
            <person name="Harkins T."/>
            <person name="Lackey A."/>
            <person name="Perbost C."/>
            <person name="Taillon B."/>
            <person name="Stella A."/>
            <person name="Solovyev V."/>
            <person name="Fawcett J.A."/>
            <person name="Sterck L."/>
            <person name="Vandepoele K."/>
            <person name="Grando S.M."/>
            <person name="Toppo S."/>
            <person name="Moser C."/>
            <person name="Lanchbury J."/>
            <person name="Bogden R."/>
            <person name="Skolnick M."/>
            <person name="Sgaramella V."/>
            <person name="Bhatnagar S.K."/>
            <person name="Fontana P."/>
            <person name="Gutin A."/>
            <person name="Van de Peer Y."/>
            <person name="Salamini F."/>
            <person name="Viola R."/>
        </authorList>
    </citation>
    <scope>NUCLEOTIDE SEQUENCE</scope>
</reference>
<name>A5BUC7_VITVI</name>
<evidence type="ECO:0000313" key="1">
    <source>
        <dbReference type="EMBL" id="CAN83598.1"/>
    </source>
</evidence>
<dbReference type="EMBL" id="AM471466">
    <property type="protein sequence ID" value="CAN83598.1"/>
    <property type="molecule type" value="Genomic_DNA"/>
</dbReference>
<dbReference type="PANTHER" id="PTHR11439">
    <property type="entry name" value="GAG-POL-RELATED RETROTRANSPOSON"/>
    <property type="match status" value="1"/>
</dbReference>
<dbReference type="CDD" id="cd09272">
    <property type="entry name" value="RNase_HI_RT_Ty1"/>
    <property type="match status" value="1"/>
</dbReference>
<sequence length="246" mass="28133">MTYFLGMEIKQGKDQVFICQIKYTKEILKKFKMEDCKEMNTPMNQKEKLSKDDGAEKVEETYFRSLIGCLMYLTATRPDILYVVSVLSRITHYASEVHLKAVKRVVRDWGGSLDDMKSTSGYCFSLGSGKAEFVAATVTVNQALWLRKKLVDLHMKQTQGTEVFVDNQAIIAISHNPVFHGKTKHFNIKLFFLRGVQKDGDINLRYCKTEEQLADIFTNPCQSLSLSFTDKSLEFAVPKARRSVRS</sequence>
<accession>A5BUC7</accession>
<organism evidence="1">
    <name type="scientific">Vitis vinifera</name>
    <name type="common">Grape</name>
    <dbReference type="NCBI Taxonomy" id="29760"/>
    <lineage>
        <taxon>Eukaryota</taxon>
        <taxon>Viridiplantae</taxon>
        <taxon>Streptophyta</taxon>
        <taxon>Embryophyta</taxon>
        <taxon>Tracheophyta</taxon>
        <taxon>Spermatophyta</taxon>
        <taxon>Magnoliopsida</taxon>
        <taxon>eudicotyledons</taxon>
        <taxon>Gunneridae</taxon>
        <taxon>Pentapetalae</taxon>
        <taxon>rosids</taxon>
        <taxon>Vitales</taxon>
        <taxon>Vitaceae</taxon>
        <taxon>Viteae</taxon>
        <taxon>Vitis</taxon>
    </lineage>
</organism>